<accession>A0A834H5S8</accession>
<sequence>MLQPRRGSELSHRNHDVVLYLMPVFVVISQLFINLSSHFFGARIPPQALLRVAQPLSPPRALLKARIPPRALLRVVPPYSRCYPLPDAGFHRDKFNVVGYDEKEHVRRGVNRKCKKLYRTWRRNMKDNYEALVEAGKDPLYYDGAFSCNKNLPDAWKRDGFNFQDHWSKKENWVQFVERLDLWWWTSNSSSFESEYGMNSDGFIFSWEIQDLFFKGYSQAKALMLVLPNRSQAPSLGPSTIQDGILMNFANTTVGKIAIGVLSALSTDECNEVPASINSNSETASLQEEGRTEGKNLREGTDRTITALAFMPASTSFAAYSVRGADSTLEMGTESLKHVPLHNLSLEQPIL</sequence>
<evidence type="ECO:0000256" key="2">
    <source>
        <dbReference type="SAM" id="Phobius"/>
    </source>
</evidence>
<feature type="transmembrane region" description="Helical" evidence="2">
    <location>
        <begin position="20"/>
        <end position="41"/>
    </location>
</feature>
<proteinExistence type="predicted"/>
<feature type="region of interest" description="Disordered" evidence="1">
    <location>
        <begin position="277"/>
        <end position="298"/>
    </location>
</feature>
<keyword evidence="2" id="KW-0812">Transmembrane</keyword>
<keyword evidence="2" id="KW-0472">Membrane</keyword>
<evidence type="ECO:0000313" key="4">
    <source>
        <dbReference type="Proteomes" id="UP000626092"/>
    </source>
</evidence>
<feature type="compositionally biased region" description="Polar residues" evidence="1">
    <location>
        <begin position="277"/>
        <end position="286"/>
    </location>
</feature>
<reference evidence="3" key="1">
    <citation type="submission" date="2019-11" db="EMBL/GenBank/DDBJ databases">
        <authorList>
            <person name="Liu Y."/>
            <person name="Hou J."/>
            <person name="Li T.-Q."/>
            <person name="Guan C.-H."/>
            <person name="Wu X."/>
            <person name="Wu H.-Z."/>
            <person name="Ling F."/>
            <person name="Zhang R."/>
            <person name="Shi X.-G."/>
            <person name="Ren J.-P."/>
            <person name="Chen E.-F."/>
            <person name="Sun J.-M."/>
        </authorList>
    </citation>
    <scope>NUCLEOTIDE SEQUENCE</scope>
    <source>
        <strain evidence="3">Adult_tree_wgs_1</strain>
        <tissue evidence="3">Leaves</tissue>
    </source>
</reference>
<organism evidence="3 4">
    <name type="scientific">Rhododendron simsii</name>
    <name type="common">Sims's rhododendron</name>
    <dbReference type="NCBI Taxonomy" id="118357"/>
    <lineage>
        <taxon>Eukaryota</taxon>
        <taxon>Viridiplantae</taxon>
        <taxon>Streptophyta</taxon>
        <taxon>Embryophyta</taxon>
        <taxon>Tracheophyta</taxon>
        <taxon>Spermatophyta</taxon>
        <taxon>Magnoliopsida</taxon>
        <taxon>eudicotyledons</taxon>
        <taxon>Gunneridae</taxon>
        <taxon>Pentapetalae</taxon>
        <taxon>asterids</taxon>
        <taxon>Ericales</taxon>
        <taxon>Ericaceae</taxon>
        <taxon>Ericoideae</taxon>
        <taxon>Rhodoreae</taxon>
        <taxon>Rhododendron</taxon>
    </lineage>
</organism>
<feature type="compositionally biased region" description="Basic and acidic residues" evidence="1">
    <location>
        <begin position="288"/>
        <end position="298"/>
    </location>
</feature>
<comment type="caution">
    <text evidence="3">The sequence shown here is derived from an EMBL/GenBank/DDBJ whole genome shotgun (WGS) entry which is preliminary data.</text>
</comment>
<keyword evidence="4" id="KW-1185">Reference proteome</keyword>
<dbReference type="Proteomes" id="UP000626092">
    <property type="component" value="Unassembled WGS sequence"/>
</dbReference>
<name>A0A834H5S8_RHOSS</name>
<dbReference type="AlphaFoldDB" id="A0A834H5S8"/>
<dbReference type="EMBL" id="WJXA01000004">
    <property type="protein sequence ID" value="KAF7145193.1"/>
    <property type="molecule type" value="Genomic_DNA"/>
</dbReference>
<protein>
    <submittedName>
        <fullName evidence="3">Uncharacterized protein</fullName>
    </submittedName>
</protein>
<evidence type="ECO:0000256" key="1">
    <source>
        <dbReference type="SAM" id="MobiDB-lite"/>
    </source>
</evidence>
<evidence type="ECO:0000313" key="3">
    <source>
        <dbReference type="EMBL" id="KAF7145193.1"/>
    </source>
</evidence>
<gene>
    <name evidence="3" type="ORF">RHSIM_Rhsim04G0116700</name>
</gene>
<keyword evidence="2" id="KW-1133">Transmembrane helix</keyword>